<evidence type="ECO:0000313" key="5">
    <source>
        <dbReference type="Proteomes" id="UP000297348"/>
    </source>
</evidence>
<dbReference type="RefSeq" id="WP_135367017.1">
    <property type="nucleotide sequence ID" value="NZ_RKLX01000001.1"/>
</dbReference>
<evidence type="ECO:0000259" key="2">
    <source>
        <dbReference type="Pfam" id="PF06030"/>
    </source>
</evidence>
<reference evidence="4 5" key="1">
    <citation type="submission" date="2018-10" db="EMBL/GenBank/DDBJ databases">
        <title>Lactobacillus sp. R7 and Lactobacillus sp. R19 isolated from fermented mustard green product of Taiwan.</title>
        <authorList>
            <person name="Lin S.-T."/>
        </authorList>
    </citation>
    <scope>NUCLEOTIDE SEQUENCE [LARGE SCALE GENOMIC DNA]</scope>
    <source>
        <strain evidence="4 5">BCRC 81129</strain>
    </source>
</reference>
<proteinExistence type="predicted"/>
<dbReference type="InterPro" id="IPR021759">
    <property type="entry name" value="WxLIP_HBD"/>
</dbReference>
<evidence type="ECO:0000259" key="3">
    <source>
        <dbReference type="Pfam" id="PF11797"/>
    </source>
</evidence>
<dbReference type="EMBL" id="RKLX01000001">
    <property type="protein sequence ID" value="TGD20448.1"/>
    <property type="molecule type" value="Genomic_DNA"/>
</dbReference>
<feature type="domain" description="WxL Interacting Protein host binding" evidence="3">
    <location>
        <begin position="168"/>
        <end position="304"/>
    </location>
</feature>
<keyword evidence="1" id="KW-1133">Transmembrane helix</keyword>
<comment type="caution">
    <text evidence="4">The sequence shown here is derived from an EMBL/GenBank/DDBJ whole genome shotgun (WGS) entry which is preliminary data.</text>
</comment>
<evidence type="ECO:0000313" key="4">
    <source>
        <dbReference type="EMBL" id="TGD20448.1"/>
    </source>
</evidence>
<dbReference type="Pfam" id="PF06030">
    <property type="entry name" value="WxLIP_PGBD"/>
    <property type="match status" value="1"/>
</dbReference>
<name>A0A4Z0JFR0_9LACO</name>
<evidence type="ECO:0000256" key="1">
    <source>
        <dbReference type="SAM" id="Phobius"/>
    </source>
</evidence>
<feature type="domain" description="WxL Interacting Protein peptidoglycan binding" evidence="2">
    <location>
        <begin position="35"/>
        <end position="153"/>
    </location>
</feature>
<dbReference type="AlphaFoldDB" id="A0A4Z0JFR0"/>
<gene>
    <name evidence="4" type="ORF">EGT51_01470</name>
</gene>
<dbReference type="OrthoDB" id="2365961at2"/>
<keyword evidence="1" id="KW-0472">Membrane</keyword>
<protein>
    <submittedName>
        <fullName evidence="4">DUF916 and DUF3324 domain-containing protein</fullName>
    </submittedName>
</protein>
<organism evidence="4 5">
    <name type="scientific">Levilactobacillus suantsaiihabitans</name>
    <dbReference type="NCBI Taxonomy" id="2487722"/>
    <lineage>
        <taxon>Bacteria</taxon>
        <taxon>Bacillati</taxon>
        <taxon>Bacillota</taxon>
        <taxon>Bacilli</taxon>
        <taxon>Lactobacillales</taxon>
        <taxon>Lactobacillaceae</taxon>
        <taxon>Levilactobacillus</taxon>
    </lineage>
</organism>
<accession>A0A4Z0JFR0</accession>
<sequence length="354" mass="38301">MRLKRICGWLIAGILFIGLLGGAAPVNAAKVPANFAATPLLPKNQLSSKAGYFDLKVTPGATQVLKLAVTNPSNSARTLKVIPVNATTADSGHAVYIPTKRPADASAQTTFTKMTSGPVTVSLAPRQGKTVTFYTRIPASGFTGEVLGGLFVTDPHATLSKQENGDSSDFQLNNRYAEVTAVALQCHPGQTFKTNLKLAAVGVHQPDTQPTAFARIRNLTPALFGDLQIDARVMRASTGQQVASQTLRNGSMAPNSWFDDNISLGNNRLAAGKYLLKLHVTSGKRIWNFSGAFTLTRQQSAQHNSLTHAAHQPNYWWLWLLALLLALLLCFGAYWLGKRRRDDDDDDADSDQDN</sequence>
<dbReference type="Proteomes" id="UP000297348">
    <property type="component" value="Unassembled WGS sequence"/>
</dbReference>
<feature type="transmembrane region" description="Helical" evidence="1">
    <location>
        <begin position="315"/>
        <end position="336"/>
    </location>
</feature>
<dbReference type="Pfam" id="PF11797">
    <property type="entry name" value="WxLIP_HBD"/>
    <property type="match status" value="1"/>
</dbReference>
<keyword evidence="5" id="KW-1185">Reference proteome</keyword>
<dbReference type="InterPro" id="IPR010317">
    <property type="entry name" value="WxLIP_PGBD"/>
</dbReference>
<keyword evidence="1" id="KW-0812">Transmembrane</keyword>